<feature type="transmembrane region" description="Helical" evidence="6">
    <location>
        <begin position="46"/>
        <end position="67"/>
    </location>
</feature>
<dbReference type="CDD" id="cd17323">
    <property type="entry name" value="MFS_Tpo1_MDR_like"/>
    <property type="match status" value="1"/>
</dbReference>
<dbReference type="AlphaFoldDB" id="A0A2J5HX16"/>
<dbReference type="PANTHER" id="PTHR23502">
    <property type="entry name" value="MAJOR FACILITATOR SUPERFAMILY"/>
    <property type="match status" value="1"/>
</dbReference>
<evidence type="ECO:0000313" key="9">
    <source>
        <dbReference type="Proteomes" id="UP000235023"/>
    </source>
</evidence>
<keyword evidence="5 6" id="KW-0472">Membrane</keyword>
<dbReference type="InterPro" id="IPR036259">
    <property type="entry name" value="MFS_trans_sf"/>
</dbReference>
<organism evidence="8 9">
    <name type="scientific">Aspergillus taichungensis</name>
    <dbReference type="NCBI Taxonomy" id="482145"/>
    <lineage>
        <taxon>Eukaryota</taxon>
        <taxon>Fungi</taxon>
        <taxon>Dikarya</taxon>
        <taxon>Ascomycota</taxon>
        <taxon>Pezizomycotina</taxon>
        <taxon>Eurotiomycetes</taxon>
        <taxon>Eurotiomycetidae</taxon>
        <taxon>Eurotiales</taxon>
        <taxon>Aspergillaceae</taxon>
        <taxon>Aspergillus</taxon>
        <taxon>Aspergillus subgen. Circumdati</taxon>
    </lineage>
</organism>
<dbReference type="GO" id="GO:0005886">
    <property type="term" value="C:plasma membrane"/>
    <property type="evidence" value="ECO:0007669"/>
    <property type="project" value="TreeGrafter"/>
</dbReference>
<feature type="transmembrane region" description="Helical" evidence="6">
    <location>
        <begin position="288"/>
        <end position="311"/>
    </location>
</feature>
<feature type="transmembrane region" description="Helical" evidence="6">
    <location>
        <begin position="114"/>
        <end position="133"/>
    </location>
</feature>
<feature type="transmembrane region" description="Helical" evidence="6">
    <location>
        <begin position="317"/>
        <end position="340"/>
    </location>
</feature>
<feature type="transmembrane region" description="Helical" evidence="6">
    <location>
        <begin position="412"/>
        <end position="435"/>
    </location>
</feature>
<evidence type="ECO:0000256" key="1">
    <source>
        <dbReference type="ARBA" id="ARBA00004141"/>
    </source>
</evidence>
<evidence type="ECO:0000259" key="7">
    <source>
        <dbReference type="PROSITE" id="PS50850"/>
    </source>
</evidence>
<dbReference type="InterPro" id="IPR011701">
    <property type="entry name" value="MFS"/>
</dbReference>
<evidence type="ECO:0000313" key="8">
    <source>
        <dbReference type="EMBL" id="PLN81965.1"/>
    </source>
</evidence>
<feature type="transmembrane region" description="Helical" evidence="6">
    <location>
        <begin position="471"/>
        <end position="492"/>
    </location>
</feature>
<keyword evidence="9" id="KW-1185">Reference proteome</keyword>
<evidence type="ECO:0000256" key="2">
    <source>
        <dbReference type="ARBA" id="ARBA00022448"/>
    </source>
</evidence>
<keyword evidence="3 6" id="KW-0812">Transmembrane</keyword>
<evidence type="ECO:0000256" key="6">
    <source>
        <dbReference type="SAM" id="Phobius"/>
    </source>
</evidence>
<name>A0A2J5HX16_9EURO</name>
<dbReference type="OrthoDB" id="440553at2759"/>
<protein>
    <submittedName>
        <fullName evidence="8">Major facilitator superfamily domain-containing protein</fullName>
    </submittedName>
</protein>
<dbReference type="PROSITE" id="PS50850">
    <property type="entry name" value="MFS"/>
    <property type="match status" value="1"/>
</dbReference>
<comment type="subcellular location">
    <subcellularLocation>
        <location evidence="1">Membrane</location>
        <topology evidence="1">Multi-pass membrane protein</topology>
    </subcellularLocation>
</comment>
<feature type="transmembrane region" description="Helical" evidence="6">
    <location>
        <begin position="172"/>
        <end position="190"/>
    </location>
</feature>
<dbReference type="Gene3D" id="1.20.1720.10">
    <property type="entry name" value="Multidrug resistance protein D"/>
    <property type="match status" value="1"/>
</dbReference>
<accession>A0A2J5HX16</accession>
<dbReference type="EMBL" id="KZ559531">
    <property type="protein sequence ID" value="PLN81965.1"/>
    <property type="molecule type" value="Genomic_DNA"/>
</dbReference>
<proteinExistence type="predicted"/>
<sequence length="518" mass="55626">MLLRNGEKTASTKEVVKTSPEAIELSLSNNAEQPPVHSVFTRHQKIYISGSASFAGFISSMSSHVYFPALNTVASDLRVSGGLINLTVTCYLIFQGLSPMFLGDFADKAGRRPAYIVCFLLYLVSNIGLALQTDYAALFVLRCVQSIGISPAMALSAGVVSDITTAAERGSYMGSVTAGALLGPAVGPVIGGLLAEYLGWRAIFWFLVIVAGVFVVQFLVFLPETARKIVGNGSAPCSWWNQSLLGWYQRKRASQKGYASRATVKRPRVGFPNPARTFSVIFQKDTGIILLSNAILLISYYDACACIPSIYKELYGLNALQIGLCYLPLGVGAAIACIGTGKVLDYNYKRIAAHLNIPLHETHTNPGNLAGFPIEKARLQAVFPLLTIGSLAVIVFGWVLEFGMHLAVPTTMLFFIGGCMTAANSIVCTLLVDLYPANASAAAASRHFVRCLFGAAATALLEPMLNGMGRGWCFTLVALITFVNAPLLLAVIRYGPRWREQRASRSCGGISGNRPPEA</sequence>
<feature type="transmembrane region" description="Helical" evidence="6">
    <location>
        <begin position="139"/>
        <end position="160"/>
    </location>
</feature>
<dbReference type="Gene3D" id="1.20.1250.20">
    <property type="entry name" value="MFS general substrate transporter like domains"/>
    <property type="match status" value="1"/>
</dbReference>
<dbReference type="FunFam" id="1.20.1720.10:FF:000009">
    <property type="entry name" value="MFS multidrug transporter"/>
    <property type="match status" value="1"/>
</dbReference>
<reference evidence="9" key="1">
    <citation type="submission" date="2017-12" db="EMBL/GenBank/DDBJ databases">
        <authorList>
            <consortium name="DOE Joint Genome Institute"/>
            <person name="Mondo S.J."/>
            <person name="Kjaerbolling I."/>
            <person name="Vesth T.C."/>
            <person name="Frisvad J.C."/>
            <person name="Nybo J.L."/>
            <person name="Theobald S."/>
            <person name="Kuo A."/>
            <person name="Bowyer P."/>
            <person name="Matsuda Y."/>
            <person name="Lyhne E.K."/>
            <person name="Kogle M.E."/>
            <person name="Clum A."/>
            <person name="Lipzen A."/>
            <person name="Salamov A."/>
            <person name="Ngan C.Y."/>
            <person name="Daum C."/>
            <person name="Chiniquy J."/>
            <person name="Barry K."/>
            <person name="LaButti K."/>
            <person name="Haridas S."/>
            <person name="Simmons B.A."/>
            <person name="Magnuson J.K."/>
            <person name="Mortensen U.H."/>
            <person name="Larsen T.O."/>
            <person name="Grigoriev I.V."/>
            <person name="Baker S.E."/>
            <person name="Andersen M.R."/>
            <person name="Nordberg H.P."/>
            <person name="Cantor M.N."/>
            <person name="Hua S.X."/>
        </authorList>
    </citation>
    <scope>NUCLEOTIDE SEQUENCE [LARGE SCALE GENOMIC DNA]</scope>
    <source>
        <strain evidence="9">IBT 19404</strain>
    </source>
</reference>
<evidence type="ECO:0000256" key="5">
    <source>
        <dbReference type="ARBA" id="ARBA00023136"/>
    </source>
</evidence>
<dbReference type="Proteomes" id="UP000235023">
    <property type="component" value="Unassembled WGS sequence"/>
</dbReference>
<keyword evidence="4 6" id="KW-1133">Transmembrane helix</keyword>
<dbReference type="InterPro" id="IPR020846">
    <property type="entry name" value="MFS_dom"/>
</dbReference>
<dbReference type="Pfam" id="PF07690">
    <property type="entry name" value="MFS_1"/>
    <property type="match status" value="1"/>
</dbReference>
<feature type="transmembrane region" description="Helical" evidence="6">
    <location>
        <begin position="381"/>
        <end position="400"/>
    </location>
</feature>
<feature type="transmembrane region" description="Helical" evidence="6">
    <location>
        <begin position="447"/>
        <end position="465"/>
    </location>
</feature>
<evidence type="ECO:0000256" key="3">
    <source>
        <dbReference type="ARBA" id="ARBA00022692"/>
    </source>
</evidence>
<dbReference type="PANTHER" id="PTHR23502:SF51">
    <property type="entry name" value="QUINIDINE RESISTANCE PROTEIN 1-RELATED"/>
    <property type="match status" value="1"/>
</dbReference>
<dbReference type="SUPFAM" id="SSF103473">
    <property type="entry name" value="MFS general substrate transporter"/>
    <property type="match status" value="1"/>
</dbReference>
<dbReference type="GO" id="GO:0022857">
    <property type="term" value="F:transmembrane transporter activity"/>
    <property type="evidence" value="ECO:0007669"/>
    <property type="project" value="InterPro"/>
</dbReference>
<gene>
    <name evidence="8" type="ORF">BDW42DRAFT_86690</name>
</gene>
<feature type="domain" description="Major facilitator superfamily (MFS) profile" evidence="7">
    <location>
        <begin position="48"/>
        <end position="496"/>
    </location>
</feature>
<feature type="transmembrane region" description="Helical" evidence="6">
    <location>
        <begin position="202"/>
        <end position="222"/>
    </location>
</feature>
<keyword evidence="2" id="KW-0813">Transport</keyword>
<evidence type="ECO:0000256" key="4">
    <source>
        <dbReference type="ARBA" id="ARBA00022989"/>
    </source>
</evidence>
<feature type="transmembrane region" description="Helical" evidence="6">
    <location>
        <begin position="79"/>
        <end position="102"/>
    </location>
</feature>